<evidence type="ECO:0000313" key="7">
    <source>
        <dbReference type="EMBL" id="PWJ20753.1"/>
    </source>
</evidence>
<dbReference type="InterPro" id="IPR011004">
    <property type="entry name" value="Trimer_LpxA-like_sf"/>
</dbReference>
<keyword evidence="8" id="KW-1185">Reference proteome</keyword>
<evidence type="ECO:0000259" key="5">
    <source>
        <dbReference type="Pfam" id="PF00288"/>
    </source>
</evidence>
<dbReference type="OrthoDB" id="9812992at2"/>
<keyword evidence="2" id="KW-0547">Nucleotide-binding</keyword>
<reference evidence="7 8" key="1">
    <citation type="submission" date="2018-05" db="EMBL/GenBank/DDBJ databases">
        <title>The Hungate 1000. A catalogue of reference genomes from the rumen microbiome.</title>
        <authorList>
            <person name="Kelly W."/>
        </authorList>
    </citation>
    <scope>NUCLEOTIDE SEQUENCE [LARGE SCALE GENOMIC DNA]</scope>
    <source>
        <strain evidence="7 8">NLAE-zl-C242</strain>
    </source>
</reference>
<dbReference type="Pfam" id="PF07959">
    <property type="entry name" value="Fucose_pyrophosphorylase"/>
    <property type="match status" value="1"/>
</dbReference>
<feature type="domain" description="GDP-fucose pyrophosphorylase" evidence="6">
    <location>
        <begin position="106"/>
        <end position="499"/>
    </location>
</feature>
<dbReference type="Gene3D" id="2.160.10.10">
    <property type="entry name" value="Hexapeptide repeat proteins"/>
    <property type="match status" value="1"/>
</dbReference>
<organism evidence="7 8">
    <name type="scientific">Faecalicatena orotica</name>
    <dbReference type="NCBI Taxonomy" id="1544"/>
    <lineage>
        <taxon>Bacteria</taxon>
        <taxon>Bacillati</taxon>
        <taxon>Bacillota</taxon>
        <taxon>Clostridia</taxon>
        <taxon>Lachnospirales</taxon>
        <taxon>Lachnospiraceae</taxon>
        <taxon>Faecalicatena</taxon>
    </lineage>
</organism>
<dbReference type="RefSeq" id="WP_109733770.1">
    <property type="nucleotide sequence ID" value="NZ_BAAACK010000008.1"/>
</dbReference>
<gene>
    <name evidence="7" type="ORF">A8806_12169</name>
</gene>
<accession>A0A2Y9C6Q2</accession>
<dbReference type="GO" id="GO:0050201">
    <property type="term" value="F:fucokinase activity"/>
    <property type="evidence" value="ECO:0007669"/>
    <property type="project" value="TreeGrafter"/>
</dbReference>
<proteinExistence type="predicted"/>
<dbReference type="InterPro" id="IPR052203">
    <property type="entry name" value="GHMP_Kinase-Related"/>
</dbReference>
<evidence type="ECO:0000256" key="2">
    <source>
        <dbReference type="ARBA" id="ARBA00022741"/>
    </source>
</evidence>
<keyword evidence="3 7" id="KW-0418">Kinase</keyword>
<evidence type="ECO:0000256" key="4">
    <source>
        <dbReference type="ARBA" id="ARBA00022840"/>
    </source>
</evidence>
<evidence type="ECO:0000256" key="3">
    <source>
        <dbReference type="ARBA" id="ARBA00022777"/>
    </source>
</evidence>
<dbReference type="Gene3D" id="3.30.230.120">
    <property type="match status" value="1"/>
</dbReference>
<keyword evidence="4" id="KW-0067">ATP-binding</keyword>
<evidence type="ECO:0000259" key="6">
    <source>
        <dbReference type="Pfam" id="PF07959"/>
    </source>
</evidence>
<dbReference type="InterPro" id="IPR020568">
    <property type="entry name" value="Ribosomal_Su5_D2-typ_SF"/>
</dbReference>
<dbReference type="InterPro" id="IPR006204">
    <property type="entry name" value="GHMP_kinase_N_dom"/>
</dbReference>
<dbReference type="Pfam" id="PF00288">
    <property type="entry name" value="GHMP_kinases_N"/>
    <property type="match status" value="1"/>
</dbReference>
<dbReference type="InterPro" id="IPR036554">
    <property type="entry name" value="GHMP_kinase_C_sf"/>
</dbReference>
<comment type="caution">
    <text evidence="7">The sequence shown here is derived from an EMBL/GenBank/DDBJ whole genome shotgun (WGS) entry which is preliminary data.</text>
</comment>
<dbReference type="PRINTS" id="PR00960">
    <property type="entry name" value="LMBPPROTEIN"/>
</dbReference>
<dbReference type="InterPro" id="IPR012887">
    <property type="entry name" value="GDP_fucose_pyrophosphorylase"/>
</dbReference>
<dbReference type="AlphaFoldDB" id="A0A2Y9C6Q2"/>
<dbReference type="GO" id="GO:0042352">
    <property type="term" value="P:GDP-L-fucose salvage"/>
    <property type="evidence" value="ECO:0007669"/>
    <property type="project" value="TreeGrafter"/>
</dbReference>
<dbReference type="Proteomes" id="UP000245845">
    <property type="component" value="Unassembled WGS sequence"/>
</dbReference>
<dbReference type="PANTHER" id="PTHR32463:SF0">
    <property type="entry name" value="L-FUCOSE KINASE"/>
    <property type="match status" value="1"/>
</dbReference>
<dbReference type="PANTHER" id="PTHR32463">
    <property type="entry name" value="L-FUCOSE KINASE"/>
    <property type="match status" value="1"/>
</dbReference>
<dbReference type="GO" id="GO:0005524">
    <property type="term" value="F:ATP binding"/>
    <property type="evidence" value="ECO:0007669"/>
    <property type="project" value="UniProtKB-KW"/>
</dbReference>
<feature type="domain" description="GHMP kinase N-terminal" evidence="5">
    <location>
        <begin position="774"/>
        <end position="841"/>
    </location>
</feature>
<dbReference type="InterPro" id="IPR001174">
    <property type="entry name" value="HddA/FKP"/>
</dbReference>
<evidence type="ECO:0000313" key="8">
    <source>
        <dbReference type="Proteomes" id="UP000245845"/>
    </source>
</evidence>
<dbReference type="SUPFAM" id="SSF54211">
    <property type="entry name" value="Ribosomal protein S5 domain 2-like"/>
    <property type="match status" value="1"/>
</dbReference>
<keyword evidence="1" id="KW-0808">Transferase</keyword>
<name>A0A2Y9C6Q2_9FIRM</name>
<evidence type="ECO:0000256" key="1">
    <source>
        <dbReference type="ARBA" id="ARBA00022679"/>
    </source>
</evidence>
<dbReference type="EMBL" id="QGDL01000021">
    <property type="protein sequence ID" value="PWJ20753.1"/>
    <property type="molecule type" value="Genomic_DNA"/>
</dbReference>
<dbReference type="SUPFAM" id="SSF51161">
    <property type="entry name" value="Trimeric LpxA-like enzymes"/>
    <property type="match status" value="1"/>
</dbReference>
<sequence>MELTSKRMKNLFLSQSYFDAWEDYERSLKKSSFIKWDYVILTASNEEQAAMYRGQIEERLQQRRLPSSTIYEVLPDPEGRRVGSGGATFNVLAYLAQREGKSEYHFKDKRILVIHSGGDSKRVPQYSATGKLFSPVPRELPNGYASTLFDEFMIVMSGVPSRFREGMLILSGDVLLLFNPLQIDFQNEGAAAISFKEHVDTGKDHGVFLNDGNDYVARFLHKQTVSMLRESGAVNDRGCVDLDTGAVILSTGLMDALYSLISTDGYLDQNKFQEFVNDKARISFYGDFLYPLAREATLEQFYQEAAEGVICEELISCREKIWQAIHSFSMKLLCLSPAEFIHFGTTKELLSLVTEDVSSYEFLNWKKQVMFSGVGDADFAAHRAYVGRRANVRKGAYLEDCFILGNTKVGEGCVISNLKLTDCIIPPGIVLHGLRLINGKYVVRIYGVEDNPKGFYKENDSFLGTSLSRLLSENDISQDTLWQDKDKYLWFANLYPVCDTMKEGIEQALFLYDMCHGRAAKEEIRQWKTRKRMSLYSSFYMADVNYSRSWKDELENRILASKFVNMLESGVYYKDAYQVFGSKGITEAIYRELLKDAQEADFSLRIRIYYAVSRFMKEKDLEFDGMSYDYTEGLCFEGIQKEIFDNAVSKLRTANSFKICKDRVDVKLPVRVNWGGGWTDTPPHCNEQGGVVLNAAISLNGILPVQITVKRLEDYHIEFESTDIGVFGEIHTVSEVQDCHNPYDSFALHKAALIACGIVPLYGDASLEDILKRLGGGIYLSTQVIGIPKGSGLGTSSILSGACVKGIYEFLGADISDDEIYGIVLSMEQIMSTGGGWQDQVGGLTNGVKFITTEPGIDQEIHVEKVHLSDSVKEELQERFAVIYTGQRRLARNLLRDVVGSYIGARPESIQALKDMQPLAALMKFALERGSVDEFAELLNRHWELSKQLDQGSSNTCIEQIFLSCQDLISGRFIAGAGGGGFLMVILNKGVTKQQLKDRLHEIFQDSGVDVWESAFIRD</sequence>
<dbReference type="SUPFAM" id="SSF55060">
    <property type="entry name" value="GHMP Kinase, C-terminal domain"/>
    <property type="match status" value="1"/>
</dbReference>
<protein>
    <submittedName>
        <fullName evidence="7">Fucokinase</fullName>
    </submittedName>
</protein>